<evidence type="ECO:0000313" key="7">
    <source>
        <dbReference type="EMBL" id="RDY59825.1"/>
    </source>
</evidence>
<feature type="transmembrane region" description="Helical" evidence="6">
    <location>
        <begin position="396"/>
        <end position="414"/>
    </location>
</feature>
<organism evidence="7 8">
    <name type="scientific">Flagellimonas nanhaiensis</name>
    <dbReference type="NCBI Taxonomy" id="2292706"/>
    <lineage>
        <taxon>Bacteria</taxon>
        <taxon>Pseudomonadati</taxon>
        <taxon>Bacteroidota</taxon>
        <taxon>Flavobacteriia</taxon>
        <taxon>Flavobacteriales</taxon>
        <taxon>Flavobacteriaceae</taxon>
        <taxon>Flagellimonas</taxon>
    </lineage>
</organism>
<evidence type="ECO:0000256" key="1">
    <source>
        <dbReference type="ARBA" id="ARBA00004651"/>
    </source>
</evidence>
<reference evidence="7 8" key="1">
    <citation type="submission" date="2018-08" db="EMBL/GenBank/DDBJ databases">
        <title>Muricauda nanhaiensis sp. nov., isolated from seawater of the South China Sea.</title>
        <authorList>
            <person name="Dang Y."/>
        </authorList>
    </citation>
    <scope>NUCLEOTIDE SEQUENCE [LARGE SCALE GENOMIC DNA]</scope>
    <source>
        <strain evidence="7 8">SM1704</strain>
    </source>
</reference>
<dbReference type="PANTHER" id="PTHR30250:SF28">
    <property type="entry name" value="POLYSACCHARIDE BIOSYNTHESIS PROTEIN"/>
    <property type="match status" value="1"/>
</dbReference>
<accession>A0A371JQQ3</accession>
<evidence type="ECO:0000313" key="8">
    <source>
        <dbReference type="Proteomes" id="UP000261828"/>
    </source>
</evidence>
<feature type="transmembrane region" description="Helical" evidence="6">
    <location>
        <begin position="53"/>
        <end position="74"/>
    </location>
</feature>
<dbReference type="GO" id="GO:0005886">
    <property type="term" value="C:plasma membrane"/>
    <property type="evidence" value="ECO:0007669"/>
    <property type="project" value="UniProtKB-SubCell"/>
</dbReference>
<evidence type="ECO:0000256" key="4">
    <source>
        <dbReference type="ARBA" id="ARBA00022989"/>
    </source>
</evidence>
<evidence type="ECO:0000256" key="6">
    <source>
        <dbReference type="SAM" id="Phobius"/>
    </source>
</evidence>
<feature type="transmembrane region" description="Helical" evidence="6">
    <location>
        <begin position="257"/>
        <end position="279"/>
    </location>
</feature>
<sequence length="436" mass="49931">MKTAKYYSVFIMKLLRNLFFKNVLKIFTGTFLAQLIMLAGMPIITRIYEKETIGLYALFISTIGITSSFASLAYDNTIVLPKKDKHAFVLLKITLTSAFVMSCLIGLVLKVPIGFFDEYREIAFFVAIATFVQVFIISLGYCKIRFNDYNRLSWSKVLRNLVLILLQIGLFYVTPYGMEWGFIVSGLAGVFFLIYKDQKILNGLFSKVSKKSIRKELLKYKEYPKFFCWSNLVLALSAGMPILVFTEYYSLAQVGVYSIALSLIVQPASLISSSIRPVLLSKLAQKKNNNKTIVPIYNKAFVTLMVGSIFISIGIFVFFPPIVEFVFGKDWSQSGVLTRYLIPIFIWYFISIPSSVSMKVYPFQKYAFWYTMVSFVSITSMVLISSYYNFTFHNVVLLYAIASLSFSLINHLLVKRKISIFEKLQIKQVEYDSKIV</sequence>
<keyword evidence="5 6" id="KW-0472">Membrane</keyword>
<feature type="transmembrane region" description="Helical" evidence="6">
    <location>
        <begin position="226"/>
        <end position="245"/>
    </location>
</feature>
<protein>
    <recommendedName>
        <fullName evidence="9">Lipopolysaccharide biosynthesis protein</fullName>
    </recommendedName>
</protein>
<dbReference type="Pfam" id="PF13440">
    <property type="entry name" value="Polysacc_synt_3"/>
    <property type="match status" value="1"/>
</dbReference>
<feature type="transmembrane region" description="Helical" evidence="6">
    <location>
        <begin position="340"/>
        <end position="361"/>
    </location>
</feature>
<keyword evidence="8" id="KW-1185">Reference proteome</keyword>
<feature type="transmembrane region" description="Helical" evidence="6">
    <location>
        <begin position="86"/>
        <end position="110"/>
    </location>
</feature>
<feature type="transmembrane region" description="Helical" evidence="6">
    <location>
        <begin position="300"/>
        <end position="320"/>
    </location>
</feature>
<evidence type="ECO:0000256" key="3">
    <source>
        <dbReference type="ARBA" id="ARBA00022692"/>
    </source>
</evidence>
<dbReference type="Proteomes" id="UP000261828">
    <property type="component" value="Unassembled WGS sequence"/>
</dbReference>
<dbReference type="InterPro" id="IPR050833">
    <property type="entry name" value="Poly_Biosynth_Transport"/>
</dbReference>
<name>A0A371JQQ3_9FLAO</name>
<feature type="transmembrane region" description="Helical" evidence="6">
    <location>
        <begin position="23"/>
        <end position="47"/>
    </location>
</feature>
<comment type="subcellular location">
    <subcellularLocation>
        <location evidence="1">Cell membrane</location>
        <topology evidence="1">Multi-pass membrane protein</topology>
    </subcellularLocation>
</comment>
<feature type="transmembrane region" description="Helical" evidence="6">
    <location>
        <begin position="156"/>
        <end position="174"/>
    </location>
</feature>
<feature type="transmembrane region" description="Helical" evidence="6">
    <location>
        <begin position="180"/>
        <end position="205"/>
    </location>
</feature>
<dbReference type="EMBL" id="QTJX01000002">
    <property type="protein sequence ID" value="RDY59825.1"/>
    <property type="molecule type" value="Genomic_DNA"/>
</dbReference>
<dbReference type="OrthoDB" id="109075at2"/>
<keyword evidence="3 6" id="KW-0812">Transmembrane</keyword>
<proteinExistence type="predicted"/>
<dbReference type="AlphaFoldDB" id="A0A371JQQ3"/>
<dbReference type="PANTHER" id="PTHR30250">
    <property type="entry name" value="PST FAMILY PREDICTED COLANIC ACID TRANSPORTER"/>
    <property type="match status" value="1"/>
</dbReference>
<gene>
    <name evidence="7" type="ORF">DX873_10755</name>
</gene>
<evidence type="ECO:0000256" key="5">
    <source>
        <dbReference type="ARBA" id="ARBA00023136"/>
    </source>
</evidence>
<comment type="caution">
    <text evidence="7">The sequence shown here is derived from an EMBL/GenBank/DDBJ whole genome shotgun (WGS) entry which is preliminary data.</text>
</comment>
<feature type="transmembrane region" description="Helical" evidence="6">
    <location>
        <begin position="368"/>
        <end position="390"/>
    </location>
</feature>
<keyword evidence="4 6" id="KW-1133">Transmembrane helix</keyword>
<feature type="transmembrane region" description="Helical" evidence="6">
    <location>
        <begin position="122"/>
        <end position="144"/>
    </location>
</feature>
<evidence type="ECO:0008006" key="9">
    <source>
        <dbReference type="Google" id="ProtNLM"/>
    </source>
</evidence>
<evidence type="ECO:0000256" key="2">
    <source>
        <dbReference type="ARBA" id="ARBA00022475"/>
    </source>
</evidence>
<keyword evidence="2" id="KW-1003">Cell membrane</keyword>